<dbReference type="GO" id="GO:0015074">
    <property type="term" value="P:DNA integration"/>
    <property type="evidence" value="ECO:0007669"/>
    <property type="project" value="InterPro"/>
</dbReference>
<organism evidence="2 3">
    <name type="scientific">Mycena sanguinolenta</name>
    <dbReference type="NCBI Taxonomy" id="230812"/>
    <lineage>
        <taxon>Eukaryota</taxon>
        <taxon>Fungi</taxon>
        <taxon>Dikarya</taxon>
        <taxon>Basidiomycota</taxon>
        <taxon>Agaricomycotina</taxon>
        <taxon>Agaricomycetes</taxon>
        <taxon>Agaricomycetidae</taxon>
        <taxon>Agaricales</taxon>
        <taxon>Marasmiineae</taxon>
        <taxon>Mycenaceae</taxon>
        <taxon>Mycena</taxon>
    </lineage>
</organism>
<dbReference type="InterPro" id="IPR052925">
    <property type="entry name" value="Phage_Integrase-like_Recomb"/>
</dbReference>
<dbReference type="Proteomes" id="UP000623467">
    <property type="component" value="Unassembled WGS sequence"/>
</dbReference>
<dbReference type="OrthoDB" id="2678913at2759"/>
<reference evidence="2" key="1">
    <citation type="submission" date="2020-05" db="EMBL/GenBank/DDBJ databases">
        <title>Mycena genomes resolve the evolution of fungal bioluminescence.</title>
        <authorList>
            <person name="Tsai I.J."/>
        </authorList>
    </citation>
    <scope>NUCLEOTIDE SEQUENCE</scope>
    <source>
        <strain evidence="2">160909Yilan</strain>
    </source>
</reference>
<dbReference type="SUPFAM" id="SSF47823">
    <property type="entry name" value="lambda integrase-like, N-terminal domain"/>
    <property type="match status" value="1"/>
</dbReference>
<gene>
    <name evidence="2" type="ORF">MSAN_01755800</name>
</gene>
<name>A0A8H6XX71_9AGAR</name>
<dbReference type="PANTHER" id="PTHR34605">
    <property type="entry name" value="PHAGE_INTEGRASE DOMAIN-CONTAINING PROTEIN"/>
    <property type="match status" value="1"/>
</dbReference>
<evidence type="ECO:0000313" key="2">
    <source>
        <dbReference type="EMBL" id="KAF7348034.1"/>
    </source>
</evidence>
<dbReference type="PANTHER" id="PTHR34605:SF3">
    <property type="entry name" value="P CELL-TYPE AGGLUTINATION PROTEIN MAP4-LIKE-RELATED"/>
    <property type="match status" value="1"/>
</dbReference>
<dbReference type="AlphaFoldDB" id="A0A8H6XX71"/>
<dbReference type="EMBL" id="JACAZH010000017">
    <property type="protein sequence ID" value="KAF7348034.1"/>
    <property type="molecule type" value="Genomic_DNA"/>
</dbReference>
<comment type="caution">
    <text evidence="2">The sequence shown here is derived from an EMBL/GenBank/DDBJ whole genome shotgun (WGS) entry which is preliminary data.</text>
</comment>
<dbReference type="InterPro" id="IPR011010">
    <property type="entry name" value="DNA_brk_join_enz"/>
</dbReference>
<dbReference type="GO" id="GO:0003677">
    <property type="term" value="F:DNA binding"/>
    <property type="evidence" value="ECO:0007669"/>
    <property type="project" value="InterPro"/>
</dbReference>
<evidence type="ECO:0000313" key="3">
    <source>
        <dbReference type="Proteomes" id="UP000623467"/>
    </source>
</evidence>
<dbReference type="InterPro" id="IPR013762">
    <property type="entry name" value="Integrase-like_cat_sf"/>
</dbReference>
<dbReference type="Gene3D" id="1.10.443.10">
    <property type="entry name" value="Intergrase catalytic core"/>
    <property type="match status" value="1"/>
</dbReference>
<evidence type="ECO:0000256" key="1">
    <source>
        <dbReference type="ARBA" id="ARBA00023172"/>
    </source>
</evidence>
<accession>A0A8H6XX71</accession>
<dbReference type="SUPFAM" id="SSF56349">
    <property type="entry name" value="DNA breaking-rejoining enzymes"/>
    <property type="match status" value="1"/>
</dbReference>
<keyword evidence="3" id="KW-1185">Reference proteome</keyword>
<protein>
    <submittedName>
        <fullName evidence="2">DNA breaking-rejoining enzyme</fullName>
    </submittedName>
</protein>
<keyword evidence="1" id="KW-0233">DNA recombination</keyword>
<proteinExistence type="predicted"/>
<sequence length="299" mass="33489">MSFAWAPGTLEVYGSGLLIFHVFCDGRGIPERSTLDNYYYGVRAWHILHNIPWLIEQAAIDALLKAATTLAPQSSKRKKRLPYTVEVLIIILHHLDLTCPLDAAVWSCLTTVFLFRCAGGGVHSANAGLVRPCYPCHPFEYATDRHNLTQTAFFILRTKSAQAHGEDAFWSRQDGPTDPESALNNHFAVNNPLPTSPLFSYLHKNSLRPLTKSAFLKRLHVAFSAAQIEPLQGHGIRIGSTLEYLLRGVPFDVVKSMGRWASESFTVYLRKHAQIMAPYMQADSALQAAFFHRTMPPVR</sequence>
<dbReference type="GO" id="GO:0006310">
    <property type="term" value="P:DNA recombination"/>
    <property type="evidence" value="ECO:0007669"/>
    <property type="project" value="UniProtKB-KW"/>
</dbReference>